<keyword evidence="5" id="KW-0460">Magnesium</keyword>
<feature type="domain" description="Alpha-D-phosphohexomutase alpha/beta/alpha" evidence="9">
    <location>
        <begin position="326"/>
        <end position="450"/>
    </location>
</feature>
<dbReference type="PROSITE" id="PS00710">
    <property type="entry name" value="PGM_PMM"/>
    <property type="match status" value="1"/>
</dbReference>
<keyword evidence="6 10" id="KW-0413">Isomerase</keyword>
<evidence type="ECO:0000259" key="7">
    <source>
        <dbReference type="Pfam" id="PF02878"/>
    </source>
</evidence>
<dbReference type="Pfam" id="PF02878">
    <property type="entry name" value="PGM_PMM_I"/>
    <property type="match status" value="1"/>
</dbReference>
<evidence type="ECO:0000259" key="8">
    <source>
        <dbReference type="Pfam" id="PF02879"/>
    </source>
</evidence>
<feature type="domain" description="Alpha-D-phosphohexomutase alpha/beta/alpha" evidence="7">
    <location>
        <begin position="47"/>
        <end position="182"/>
    </location>
</feature>
<dbReference type="PANTHER" id="PTHR45745">
    <property type="entry name" value="PHOSPHOMANNOMUTASE 45A"/>
    <property type="match status" value="1"/>
</dbReference>
<evidence type="ECO:0000259" key="9">
    <source>
        <dbReference type="Pfam" id="PF02880"/>
    </source>
</evidence>
<dbReference type="InterPro" id="IPR005841">
    <property type="entry name" value="Alpha-D-phosphohexomutase_SF"/>
</dbReference>
<comment type="similarity">
    <text evidence="2">Belongs to the phosphohexose mutase family.</text>
</comment>
<evidence type="ECO:0000313" key="10">
    <source>
        <dbReference type="EMBL" id="MPL66569.1"/>
    </source>
</evidence>
<keyword evidence="3" id="KW-0597">Phosphoprotein</keyword>
<dbReference type="Pfam" id="PF02879">
    <property type="entry name" value="PGM_PMM_II"/>
    <property type="match status" value="1"/>
</dbReference>
<dbReference type="GO" id="GO:0005975">
    <property type="term" value="P:carbohydrate metabolic process"/>
    <property type="evidence" value="ECO:0007669"/>
    <property type="project" value="InterPro"/>
</dbReference>
<dbReference type="GO" id="GO:0000287">
    <property type="term" value="F:magnesium ion binding"/>
    <property type="evidence" value="ECO:0007669"/>
    <property type="project" value="InterPro"/>
</dbReference>
<dbReference type="InterPro" id="IPR036900">
    <property type="entry name" value="A-D-PHexomutase_C_sf"/>
</dbReference>
<evidence type="ECO:0000256" key="1">
    <source>
        <dbReference type="ARBA" id="ARBA00001946"/>
    </source>
</evidence>
<sequence length="581" mass="63946">MEKAALISRAREYAELEKDPVFAQEVKDLLAQNDDKELEDRFYRDLEFGTGGLRGIIGGGYNRMNTLVITRATQGLCDYIKTQFPGKALSACVAHDSRRRSADFALATALVFAANGIKAYLFPSLRPTPELSFAIRTLGADTGVVVTASHNPPQYNGYKAYWNDGSQVVPPHDEGIIHRVQGVSSAASISKEKALAAGLLVMLDGAVDDAYVAMVKSRLLRPQLMAKAAATAKIVYTPLHGTGAMLLERIMGELGLKVMTVPEQREPDGEFPTVSFPNPEEPAALKLAIELGRKEKADVVMANDPDADRLGIAVPGKDDSYILVSGNQLGSLHLDYILHSLSELGRMPPKPYCIKTVVTTNLQAAIAEKYGVECRECLTGFKWIADLMRQFEAQGKDFIYATEESYGHLIEPEVRDKDGISAAALTAEMTLYWRSKGLSLLDRLEKLYQEFGYHEERGISKYFQGPQGMKIMSGIMDAYRAKQPIALGGIPVVSIRDIKTGFEWETGNPGKRKIDLPESDVLQWRLRDGTLVTVRPSGTEPKIKYYILCKTDVPAAGLEKAKAQTREKIQAIEADIRKVIG</sequence>
<keyword evidence="4" id="KW-0479">Metal-binding</keyword>
<accession>A0A644TIM9</accession>
<gene>
    <name evidence="10" type="primary">pgcA_3</name>
    <name evidence="10" type="ORF">SDC9_12255</name>
</gene>
<dbReference type="InterPro" id="IPR016066">
    <property type="entry name" value="A-D-PHexomutase_CS"/>
</dbReference>
<evidence type="ECO:0000256" key="6">
    <source>
        <dbReference type="ARBA" id="ARBA00023235"/>
    </source>
</evidence>
<dbReference type="GO" id="GO:0004614">
    <property type="term" value="F:phosphoglucomutase activity"/>
    <property type="evidence" value="ECO:0007669"/>
    <property type="project" value="UniProtKB-EC"/>
</dbReference>
<evidence type="ECO:0000256" key="2">
    <source>
        <dbReference type="ARBA" id="ARBA00010231"/>
    </source>
</evidence>
<comment type="caution">
    <text evidence="10">The sequence shown here is derived from an EMBL/GenBank/DDBJ whole genome shotgun (WGS) entry which is preliminary data.</text>
</comment>
<dbReference type="CDD" id="cd05799">
    <property type="entry name" value="PGM2"/>
    <property type="match status" value="1"/>
</dbReference>
<dbReference type="PANTHER" id="PTHR45745:SF1">
    <property type="entry name" value="PHOSPHOGLUCOMUTASE 2B-RELATED"/>
    <property type="match status" value="1"/>
</dbReference>
<dbReference type="InterPro" id="IPR016055">
    <property type="entry name" value="A-D-PHexomutase_a/b/a-I/II/III"/>
</dbReference>
<dbReference type="Gene3D" id="3.40.120.10">
    <property type="entry name" value="Alpha-D-Glucose-1,6-Bisphosphate, subunit A, domain 3"/>
    <property type="match status" value="3"/>
</dbReference>
<dbReference type="PRINTS" id="PR00509">
    <property type="entry name" value="PGMPMM"/>
</dbReference>
<evidence type="ECO:0000256" key="4">
    <source>
        <dbReference type="ARBA" id="ARBA00022723"/>
    </source>
</evidence>
<comment type="cofactor">
    <cofactor evidence="1">
        <name>Mg(2+)</name>
        <dbReference type="ChEBI" id="CHEBI:18420"/>
    </cofactor>
</comment>
<organism evidence="10">
    <name type="scientific">bioreactor metagenome</name>
    <dbReference type="NCBI Taxonomy" id="1076179"/>
    <lineage>
        <taxon>unclassified sequences</taxon>
        <taxon>metagenomes</taxon>
        <taxon>ecological metagenomes</taxon>
    </lineage>
</organism>
<dbReference type="EC" id="5.4.2.2" evidence="10"/>
<reference evidence="10" key="1">
    <citation type="submission" date="2019-08" db="EMBL/GenBank/DDBJ databases">
        <authorList>
            <person name="Kucharzyk K."/>
            <person name="Murdoch R.W."/>
            <person name="Higgins S."/>
            <person name="Loffler F."/>
        </authorList>
    </citation>
    <scope>NUCLEOTIDE SEQUENCE</scope>
</reference>
<dbReference type="InterPro" id="IPR005846">
    <property type="entry name" value="A-D-PHexomutase_a/b/a-III"/>
</dbReference>
<dbReference type="SUPFAM" id="SSF55957">
    <property type="entry name" value="Phosphoglucomutase, C-terminal domain"/>
    <property type="match status" value="1"/>
</dbReference>
<protein>
    <submittedName>
        <fullName evidence="10">Phosphoglucomutase</fullName>
        <ecNumber evidence="10">5.4.2.2</ecNumber>
    </submittedName>
</protein>
<dbReference type="EMBL" id="VSSQ01000032">
    <property type="protein sequence ID" value="MPL66569.1"/>
    <property type="molecule type" value="Genomic_DNA"/>
</dbReference>
<evidence type="ECO:0000256" key="5">
    <source>
        <dbReference type="ARBA" id="ARBA00022842"/>
    </source>
</evidence>
<feature type="domain" description="Alpha-D-phosphohexomutase alpha/beta/alpha" evidence="8">
    <location>
        <begin position="210"/>
        <end position="313"/>
    </location>
</feature>
<dbReference type="Pfam" id="PF02880">
    <property type="entry name" value="PGM_PMM_III"/>
    <property type="match status" value="1"/>
</dbReference>
<dbReference type="SUPFAM" id="SSF53738">
    <property type="entry name" value="Phosphoglucomutase, first 3 domains"/>
    <property type="match status" value="3"/>
</dbReference>
<evidence type="ECO:0000256" key="3">
    <source>
        <dbReference type="ARBA" id="ARBA00022553"/>
    </source>
</evidence>
<dbReference type="InterPro" id="IPR005845">
    <property type="entry name" value="A-D-PHexomutase_a/b/a-II"/>
</dbReference>
<dbReference type="InterPro" id="IPR005844">
    <property type="entry name" value="A-D-PHexomutase_a/b/a-I"/>
</dbReference>
<dbReference type="AlphaFoldDB" id="A0A644TIM9"/>
<proteinExistence type="inferred from homology"/>
<name>A0A644TIM9_9ZZZZ</name>
<dbReference type="GO" id="GO:0006166">
    <property type="term" value="P:purine ribonucleoside salvage"/>
    <property type="evidence" value="ECO:0007669"/>
    <property type="project" value="TreeGrafter"/>
</dbReference>
<dbReference type="Gene3D" id="3.30.310.50">
    <property type="entry name" value="Alpha-D-phosphohexomutase, C-terminal domain"/>
    <property type="match status" value="1"/>
</dbReference>
<dbReference type="GO" id="GO:0008973">
    <property type="term" value="F:phosphopentomutase activity"/>
    <property type="evidence" value="ECO:0007669"/>
    <property type="project" value="TreeGrafter"/>
</dbReference>